<dbReference type="CDD" id="cd06581">
    <property type="entry name" value="TM_PBP1_LivM_like"/>
    <property type="match status" value="1"/>
</dbReference>
<comment type="subcellular location">
    <subcellularLocation>
        <location evidence="1">Cell membrane</location>
        <topology evidence="1">Multi-pass membrane protein</topology>
    </subcellularLocation>
</comment>
<feature type="transmembrane region" description="Helical" evidence="6">
    <location>
        <begin position="95"/>
        <end position="117"/>
    </location>
</feature>
<dbReference type="InterPro" id="IPR043428">
    <property type="entry name" value="LivM-like"/>
</dbReference>
<keyword evidence="4 6" id="KW-1133">Transmembrane helix</keyword>
<dbReference type="Proteomes" id="UP000050863">
    <property type="component" value="Unassembled WGS sequence"/>
</dbReference>
<feature type="transmembrane region" description="Helical" evidence="6">
    <location>
        <begin position="172"/>
        <end position="191"/>
    </location>
</feature>
<keyword evidence="5 6" id="KW-0472">Membrane</keyword>
<keyword evidence="3 6" id="KW-0812">Transmembrane</keyword>
<dbReference type="RefSeq" id="WP_057835296.1">
    <property type="nucleotide sequence ID" value="NZ_LLXZ01000064.1"/>
</dbReference>
<evidence type="ECO:0000313" key="7">
    <source>
        <dbReference type="EMBL" id="KRR10001.1"/>
    </source>
</evidence>
<accession>A0A0R3LQ13</accession>
<feature type="transmembrane region" description="Helical" evidence="6">
    <location>
        <begin position="222"/>
        <end position="245"/>
    </location>
</feature>
<feature type="transmembrane region" description="Helical" evidence="6">
    <location>
        <begin position="21"/>
        <end position="40"/>
    </location>
</feature>
<dbReference type="EMBL" id="LLXZ01000064">
    <property type="protein sequence ID" value="KRR10001.1"/>
    <property type="molecule type" value="Genomic_DNA"/>
</dbReference>
<proteinExistence type="predicted"/>
<protein>
    <submittedName>
        <fullName evidence="7">Branched-chain amino acid ABC transporter permease</fullName>
    </submittedName>
</protein>
<evidence type="ECO:0000256" key="2">
    <source>
        <dbReference type="ARBA" id="ARBA00022475"/>
    </source>
</evidence>
<dbReference type="GO" id="GO:0015658">
    <property type="term" value="F:branched-chain amino acid transmembrane transporter activity"/>
    <property type="evidence" value="ECO:0007669"/>
    <property type="project" value="InterPro"/>
</dbReference>
<evidence type="ECO:0000256" key="3">
    <source>
        <dbReference type="ARBA" id="ARBA00022692"/>
    </source>
</evidence>
<evidence type="ECO:0000256" key="6">
    <source>
        <dbReference type="SAM" id="Phobius"/>
    </source>
</evidence>
<sequence>MRTGDFKQTYGELVTLIDSPPIWLWSVVLVAALIVAPHVLNSYALSFLMIILITVVGALGLNILTGYTGLISLGHVGFLVTGAYAYAILVSKYQMHPLIGFLGAGVVPALASLVVGAPSLRLKGLYLAITTLAFSFIINTLILEARWLTNGARGISVQRPEIFGISFDGDAAFTYLCLGFAVLALFATLNIRRSRVGRAFVAIRDNDTAARVMGINLHAYKLFAFVTSAFITGLSGALYGIYLSFVSVEGFPFLLSIEALAILIVGGLGSALGAVLGTILIVLLPEATRMVFSLFSAQMDAMFTTGAQELKSMLYGLVIILFLRFQPRGLVGAWHDIRRMWVNWPLRY</sequence>
<organism evidence="7 8">
    <name type="scientific">Bradyrhizobium jicamae</name>
    <dbReference type="NCBI Taxonomy" id="280332"/>
    <lineage>
        <taxon>Bacteria</taxon>
        <taxon>Pseudomonadati</taxon>
        <taxon>Pseudomonadota</taxon>
        <taxon>Alphaproteobacteria</taxon>
        <taxon>Hyphomicrobiales</taxon>
        <taxon>Nitrobacteraceae</taxon>
        <taxon>Bradyrhizobium</taxon>
    </lineage>
</organism>
<gene>
    <name evidence="7" type="ORF">CQ12_06220</name>
</gene>
<dbReference type="STRING" id="280332.CQ12_06220"/>
<feature type="transmembrane region" description="Helical" evidence="6">
    <location>
        <begin position="46"/>
        <end position="64"/>
    </location>
</feature>
<keyword evidence="2" id="KW-1003">Cell membrane</keyword>
<keyword evidence="8" id="KW-1185">Reference proteome</keyword>
<dbReference type="Pfam" id="PF02653">
    <property type="entry name" value="BPD_transp_2"/>
    <property type="match status" value="1"/>
</dbReference>
<reference evidence="7 8" key="1">
    <citation type="submission" date="2014-03" db="EMBL/GenBank/DDBJ databases">
        <title>Bradyrhizobium valentinum sp. nov., isolated from effective nodules of Lupinus mariae-josephae, a lupine endemic of basic-lime soils in Eastern Spain.</title>
        <authorList>
            <person name="Duran D."/>
            <person name="Rey L."/>
            <person name="Navarro A."/>
            <person name="Busquets A."/>
            <person name="Imperial J."/>
            <person name="Ruiz-Argueso T."/>
        </authorList>
    </citation>
    <scope>NUCLEOTIDE SEQUENCE [LARGE SCALE GENOMIC DNA]</scope>
    <source>
        <strain evidence="7 8">PAC68</strain>
    </source>
</reference>
<dbReference type="OrthoDB" id="9814461at2"/>
<dbReference type="PANTHER" id="PTHR30482">
    <property type="entry name" value="HIGH-AFFINITY BRANCHED-CHAIN AMINO ACID TRANSPORT SYSTEM PERMEASE"/>
    <property type="match status" value="1"/>
</dbReference>
<name>A0A0R3LQ13_9BRAD</name>
<feature type="transmembrane region" description="Helical" evidence="6">
    <location>
        <begin position="251"/>
        <end position="284"/>
    </location>
</feature>
<evidence type="ECO:0000256" key="4">
    <source>
        <dbReference type="ARBA" id="ARBA00022989"/>
    </source>
</evidence>
<comment type="caution">
    <text evidence="7">The sequence shown here is derived from an EMBL/GenBank/DDBJ whole genome shotgun (WGS) entry which is preliminary data.</text>
</comment>
<dbReference type="GO" id="GO:0005886">
    <property type="term" value="C:plasma membrane"/>
    <property type="evidence" value="ECO:0007669"/>
    <property type="project" value="UniProtKB-SubCell"/>
</dbReference>
<dbReference type="InterPro" id="IPR001851">
    <property type="entry name" value="ABC_transp_permease"/>
</dbReference>
<evidence type="ECO:0000256" key="5">
    <source>
        <dbReference type="ARBA" id="ARBA00023136"/>
    </source>
</evidence>
<dbReference type="AlphaFoldDB" id="A0A0R3LQ13"/>
<dbReference type="PANTHER" id="PTHR30482:SF5">
    <property type="entry name" value="ABC TRANSPORTER PERMEASE PROTEIN"/>
    <property type="match status" value="1"/>
</dbReference>
<evidence type="ECO:0000313" key="8">
    <source>
        <dbReference type="Proteomes" id="UP000050863"/>
    </source>
</evidence>
<feature type="transmembrane region" description="Helical" evidence="6">
    <location>
        <begin position="124"/>
        <end position="143"/>
    </location>
</feature>
<evidence type="ECO:0000256" key="1">
    <source>
        <dbReference type="ARBA" id="ARBA00004651"/>
    </source>
</evidence>
<feature type="transmembrane region" description="Helical" evidence="6">
    <location>
        <begin position="71"/>
        <end position="89"/>
    </location>
</feature>